<evidence type="ECO:0000256" key="9">
    <source>
        <dbReference type="SAM" id="Phobius"/>
    </source>
</evidence>
<comment type="similarity">
    <text evidence="2">Belongs to the V-ATPase 116 kDa subunit family.</text>
</comment>
<dbReference type="GO" id="GO:0033179">
    <property type="term" value="C:proton-transporting V-type ATPase, V0 domain"/>
    <property type="evidence" value="ECO:0007669"/>
    <property type="project" value="InterPro"/>
</dbReference>
<dbReference type="Proteomes" id="UP000190121">
    <property type="component" value="Unassembled WGS sequence"/>
</dbReference>
<dbReference type="PANTHER" id="PTHR11629:SF63">
    <property type="entry name" value="V-TYPE PROTON ATPASE SUBUNIT A"/>
    <property type="match status" value="1"/>
</dbReference>
<keyword evidence="4 9" id="KW-0812">Transmembrane</keyword>
<sequence length="539" mass="60817">MIERMHKYLFLVYHKEYEAFLHQLRSLGVVHIKENKNTKQFDELQSLLSTRKELASLVRHIKARRSKDAPEVTSVIPATLEGGEKAIKEILQLFKDEEHFVNQVASQKREIAYWNIWGEYSVELLQKLKEHGYPIHFHMVPSQQYKEEWETTFRAVRINDLRAQTYFITIGELPAGEYLGAEEIKAPKYTIAEKEEQLSLLEQELESIRKKITEFADTRIGELQGYDLLLSRQYDFSNALLQADTEAEDTLMLLEGWVPEKISETLTDSLADTLCYFKQVEIEESDNIPIKLSNNRYARLFEPITKMYSLPNYGEIDITALFAPFFMLFFALCFGDGGYGLLLFLGATIAKMKTKSASVKSLSSMMQWLGGTTAIVGSLMGTVFGMVMPWAGNDLLGSVSDDYFLNQDNMMALAVVLGLIQIVFGKFIAGYKTQKQRGFKYGLSSYAWAMLILFGALGYVASMLSSSQGDWAKAVSQVFFGIAAVSFLIALFYNTPGKNIFLNLGSGLWATYNNASGLLGDADSRVKCNVVANIRQGLL</sequence>
<evidence type="ECO:0000313" key="10">
    <source>
        <dbReference type="EMBL" id="SJZ45175.1"/>
    </source>
</evidence>
<feature type="transmembrane region" description="Helical" evidence="9">
    <location>
        <begin position="321"/>
        <end position="347"/>
    </location>
</feature>
<evidence type="ECO:0000256" key="6">
    <source>
        <dbReference type="ARBA" id="ARBA00023065"/>
    </source>
</evidence>
<evidence type="ECO:0000256" key="4">
    <source>
        <dbReference type="ARBA" id="ARBA00022692"/>
    </source>
</evidence>
<evidence type="ECO:0000256" key="3">
    <source>
        <dbReference type="ARBA" id="ARBA00022448"/>
    </source>
</evidence>
<keyword evidence="3" id="KW-0813">Transport</keyword>
<keyword evidence="8" id="KW-0175">Coiled coil</keyword>
<organism evidence="10 11">
    <name type="scientific">Porphyromonas circumdentaria</name>
    <dbReference type="NCBI Taxonomy" id="29524"/>
    <lineage>
        <taxon>Bacteria</taxon>
        <taxon>Pseudomonadati</taxon>
        <taxon>Bacteroidota</taxon>
        <taxon>Bacteroidia</taxon>
        <taxon>Bacteroidales</taxon>
        <taxon>Porphyromonadaceae</taxon>
        <taxon>Porphyromonas</taxon>
    </lineage>
</organism>
<reference evidence="11" key="1">
    <citation type="submission" date="2017-02" db="EMBL/GenBank/DDBJ databases">
        <authorList>
            <person name="Varghese N."/>
            <person name="Submissions S."/>
        </authorList>
    </citation>
    <scope>NUCLEOTIDE SEQUENCE [LARGE SCALE GENOMIC DNA]</scope>
    <source>
        <strain evidence="11">ATCC 51356</strain>
    </source>
</reference>
<dbReference type="Pfam" id="PF01496">
    <property type="entry name" value="V_ATPase_I"/>
    <property type="match status" value="1"/>
</dbReference>
<feature type="transmembrane region" description="Helical" evidence="9">
    <location>
        <begin position="474"/>
        <end position="493"/>
    </location>
</feature>
<evidence type="ECO:0000256" key="1">
    <source>
        <dbReference type="ARBA" id="ARBA00004141"/>
    </source>
</evidence>
<dbReference type="InterPro" id="IPR002490">
    <property type="entry name" value="V-ATPase_116kDa_su"/>
</dbReference>
<evidence type="ECO:0000313" key="11">
    <source>
        <dbReference type="Proteomes" id="UP000190121"/>
    </source>
</evidence>
<comment type="subcellular location">
    <subcellularLocation>
        <location evidence="1">Membrane</location>
        <topology evidence="1">Multi-pass membrane protein</topology>
    </subcellularLocation>
</comment>
<name>A0A1T4KRX6_9PORP</name>
<dbReference type="GO" id="GO:0046961">
    <property type="term" value="F:proton-transporting ATPase activity, rotational mechanism"/>
    <property type="evidence" value="ECO:0007669"/>
    <property type="project" value="InterPro"/>
</dbReference>
<dbReference type="EMBL" id="FUXE01000001">
    <property type="protein sequence ID" value="SJZ45175.1"/>
    <property type="molecule type" value="Genomic_DNA"/>
</dbReference>
<dbReference type="OrthoDB" id="9803814at2"/>
<proteinExistence type="inferred from homology"/>
<dbReference type="GO" id="GO:0016471">
    <property type="term" value="C:vacuolar proton-transporting V-type ATPase complex"/>
    <property type="evidence" value="ECO:0007669"/>
    <property type="project" value="TreeGrafter"/>
</dbReference>
<dbReference type="AlphaFoldDB" id="A0A1T4KRX6"/>
<accession>A0A1T4KRX6</accession>
<keyword evidence="5 9" id="KW-1133">Transmembrane helix</keyword>
<dbReference type="GO" id="GO:0051117">
    <property type="term" value="F:ATPase binding"/>
    <property type="evidence" value="ECO:0007669"/>
    <property type="project" value="TreeGrafter"/>
</dbReference>
<feature type="transmembrane region" description="Helical" evidence="9">
    <location>
        <begin position="441"/>
        <end position="462"/>
    </location>
</feature>
<evidence type="ECO:0000256" key="7">
    <source>
        <dbReference type="ARBA" id="ARBA00023136"/>
    </source>
</evidence>
<evidence type="ECO:0000256" key="8">
    <source>
        <dbReference type="SAM" id="Coils"/>
    </source>
</evidence>
<dbReference type="STRING" id="29524.SAMN02745171_00169"/>
<dbReference type="RefSeq" id="WP_078736131.1">
    <property type="nucleotide sequence ID" value="NZ_FUXE01000001.1"/>
</dbReference>
<evidence type="ECO:0000256" key="5">
    <source>
        <dbReference type="ARBA" id="ARBA00022989"/>
    </source>
</evidence>
<evidence type="ECO:0000256" key="2">
    <source>
        <dbReference type="ARBA" id="ARBA00009904"/>
    </source>
</evidence>
<gene>
    <name evidence="10" type="ORF">SAMN02745171_00169</name>
</gene>
<dbReference type="GO" id="GO:0007035">
    <property type="term" value="P:vacuolar acidification"/>
    <property type="evidence" value="ECO:0007669"/>
    <property type="project" value="TreeGrafter"/>
</dbReference>
<feature type="coiled-coil region" evidence="8">
    <location>
        <begin position="191"/>
        <end position="218"/>
    </location>
</feature>
<feature type="transmembrane region" description="Helical" evidence="9">
    <location>
        <begin position="368"/>
        <end position="390"/>
    </location>
</feature>
<keyword evidence="11" id="KW-1185">Reference proteome</keyword>
<feature type="transmembrane region" description="Helical" evidence="9">
    <location>
        <begin position="410"/>
        <end position="429"/>
    </location>
</feature>
<dbReference type="PANTHER" id="PTHR11629">
    <property type="entry name" value="VACUOLAR PROTON ATPASES"/>
    <property type="match status" value="1"/>
</dbReference>
<keyword evidence="6" id="KW-0406">Ion transport</keyword>
<keyword evidence="7 9" id="KW-0472">Membrane</keyword>
<protein>
    <submittedName>
        <fullName evidence="10">V/A-type H+-transporting ATPase subunit I</fullName>
    </submittedName>
</protein>